<sequence>MIYEHGNPVGHVTQASEPIAVTVTNDEGATFDGYAIAWTQTMVQAEWEVNRWVTRTAWMDAHHVERRVLNAHLEAIKKHNRARGKYG</sequence>
<dbReference type="RefSeq" id="WP_278159134.1">
    <property type="nucleotide sequence ID" value="NZ_CP121252.1"/>
</dbReference>
<dbReference type="Proteomes" id="UP001219037">
    <property type="component" value="Chromosome"/>
</dbReference>
<evidence type="ECO:0000313" key="1">
    <source>
        <dbReference type="EMBL" id="WFP17543.1"/>
    </source>
</evidence>
<dbReference type="EMBL" id="CP121252">
    <property type="protein sequence ID" value="WFP17543.1"/>
    <property type="molecule type" value="Genomic_DNA"/>
</dbReference>
<evidence type="ECO:0000313" key="2">
    <source>
        <dbReference type="Proteomes" id="UP001219037"/>
    </source>
</evidence>
<keyword evidence="2" id="KW-1185">Reference proteome</keyword>
<gene>
    <name evidence="1" type="ORF">P8192_05410</name>
</gene>
<organism evidence="1 2">
    <name type="scientific">Citricoccus muralis</name>
    <dbReference type="NCBI Taxonomy" id="169134"/>
    <lineage>
        <taxon>Bacteria</taxon>
        <taxon>Bacillati</taxon>
        <taxon>Actinomycetota</taxon>
        <taxon>Actinomycetes</taxon>
        <taxon>Micrococcales</taxon>
        <taxon>Micrococcaceae</taxon>
        <taxon>Citricoccus</taxon>
    </lineage>
</organism>
<name>A0ABY8H8Q6_9MICC</name>
<proteinExistence type="predicted"/>
<accession>A0ABY8H8Q6</accession>
<protein>
    <submittedName>
        <fullName evidence="1">Uncharacterized protein</fullName>
    </submittedName>
</protein>
<reference evidence="1 2" key="1">
    <citation type="submission" date="2023-04" db="EMBL/GenBank/DDBJ databases">
        <title>Funneling lignin-derived compounds into biodiesel using alkali-halophilic Citricoccus sp. P2.</title>
        <authorList>
            <person name="Luo C.-B."/>
        </authorList>
    </citation>
    <scope>NUCLEOTIDE SEQUENCE [LARGE SCALE GENOMIC DNA]</scope>
    <source>
        <strain evidence="1 2">P2</strain>
    </source>
</reference>